<comment type="caution">
    <text evidence="1">The sequence shown here is derived from an EMBL/GenBank/DDBJ whole genome shotgun (WGS) entry which is preliminary data.</text>
</comment>
<evidence type="ECO:0000313" key="2">
    <source>
        <dbReference type="Proteomes" id="UP000712600"/>
    </source>
</evidence>
<accession>A0A8S9NV76</accession>
<proteinExistence type="predicted"/>
<dbReference type="AlphaFoldDB" id="A0A8S9NV76"/>
<dbReference type="Proteomes" id="UP000712600">
    <property type="component" value="Unassembled WGS sequence"/>
</dbReference>
<protein>
    <submittedName>
        <fullName evidence="1">Uncharacterized protein</fullName>
    </submittedName>
</protein>
<reference evidence="1" key="1">
    <citation type="submission" date="2019-12" db="EMBL/GenBank/DDBJ databases">
        <title>Genome sequencing and annotation of Brassica cretica.</title>
        <authorList>
            <person name="Studholme D.J."/>
            <person name="Sarris P."/>
        </authorList>
    </citation>
    <scope>NUCLEOTIDE SEQUENCE</scope>
    <source>
        <strain evidence="1">PFS-109/04</strain>
        <tissue evidence="1">Leaf</tissue>
    </source>
</reference>
<name>A0A8S9NV76_BRACR</name>
<evidence type="ECO:0000313" key="1">
    <source>
        <dbReference type="EMBL" id="KAF3504809.1"/>
    </source>
</evidence>
<dbReference type="EMBL" id="QGKX02001621">
    <property type="protein sequence ID" value="KAF3504809.1"/>
    <property type="molecule type" value="Genomic_DNA"/>
</dbReference>
<gene>
    <name evidence="1" type="ORF">F2Q69_00040219</name>
</gene>
<organism evidence="1 2">
    <name type="scientific">Brassica cretica</name>
    <name type="common">Mustard</name>
    <dbReference type="NCBI Taxonomy" id="69181"/>
    <lineage>
        <taxon>Eukaryota</taxon>
        <taxon>Viridiplantae</taxon>
        <taxon>Streptophyta</taxon>
        <taxon>Embryophyta</taxon>
        <taxon>Tracheophyta</taxon>
        <taxon>Spermatophyta</taxon>
        <taxon>Magnoliopsida</taxon>
        <taxon>eudicotyledons</taxon>
        <taxon>Gunneridae</taxon>
        <taxon>Pentapetalae</taxon>
        <taxon>rosids</taxon>
        <taxon>malvids</taxon>
        <taxon>Brassicales</taxon>
        <taxon>Brassicaceae</taxon>
        <taxon>Brassiceae</taxon>
        <taxon>Brassica</taxon>
    </lineage>
</organism>
<sequence length="148" mass="16466">MDSTPYAEAANFVELLNSQQDSVFRLIEASESVNAHVDVDDDGTNLHPGVKAAKARGKKKPMVEGKEVPDFQTMWELKKEDLVRKERVVKLRLIGVTCSIGVTRHCHGLSCFTSCSVTECCSVLYSCFVVSRSVLVHMSLFHLFTCLL</sequence>